<dbReference type="RefSeq" id="WP_126118035.1">
    <property type="nucleotide sequence ID" value="NZ_UZVY01000001.1"/>
</dbReference>
<evidence type="ECO:0000313" key="1">
    <source>
        <dbReference type="EMBL" id="VDR41765.1"/>
    </source>
</evidence>
<dbReference type="OrthoDB" id="401243at2"/>
<evidence type="ECO:0000313" key="2">
    <source>
        <dbReference type="Proteomes" id="UP000280036"/>
    </source>
</evidence>
<protein>
    <submittedName>
        <fullName evidence="1">Uncharacterized protein</fullName>
    </submittedName>
</protein>
<sequence length="153" mass="18325">MYVKVSKVAGKEYVQICHSVRIKGTNKTKQVVIEKLGLLSKLQEENPNILEDLKNKYQGLRNEARDNELLKYRVHKSIDALFDTEFNERNEFKDKLTYEEKAEKSKKIVRKKYGNLLYKTIYKKLKLDEYFDLKSKEFLFRYDLNNIVENLTF</sequence>
<dbReference type="Proteomes" id="UP000280036">
    <property type="component" value="Unassembled WGS sequence"/>
</dbReference>
<gene>
    <name evidence="1" type="ORF">NCTC10126_00248</name>
</gene>
<organism evidence="1 2">
    <name type="scientific">Mycoplasmopsis caviae</name>
    <dbReference type="NCBI Taxonomy" id="55603"/>
    <lineage>
        <taxon>Bacteria</taxon>
        <taxon>Bacillati</taxon>
        <taxon>Mycoplasmatota</taxon>
        <taxon>Mycoplasmoidales</taxon>
        <taxon>Metamycoplasmataceae</taxon>
        <taxon>Mycoplasmopsis</taxon>
    </lineage>
</organism>
<name>A0A3P8L6U8_9BACT</name>
<accession>A0A3P8L6U8</accession>
<dbReference type="AlphaFoldDB" id="A0A3P8L6U8"/>
<reference evidence="1 2" key="1">
    <citation type="submission" date="2018-12" db="EMBL/GenBank/DDBJ databases">
        <authorList>
            <consortium name="Pathogen Informatics"/>
        </authorList>
    </citation>
    <scope>NUCLEOTIDE SEQUENCE [LARGE SCALE GENOMIC DNA]</scope>
    <source>
        <strain evidence="1 2">NCTC10126</strain>
    </source>
</reference>
<proteinExistence type="predicted"/>
<dbReference type="EMBL" id="UZVY01000001">
    <property type="protein sequence ID" value="VDR41765.1"/>
    <property type="molecule type" value="Genomic_DNA"/>
</dbReference>